<name>A0ABX1TY90_9PROT</name>
<sequence>MITLLAACGFQLRGSYSLPYESIYLAMPEYSVVGADLRRAIRSSATTRLALVAKDAQATFQPGSEYRDRIILSVSGTGRVSELRLRYLYPYRVVDAKGRDLVAPGSIELIRDLTYDDSNVLAKQQEEVLLWRDMENDLVHQLMRRLAAGKPVPAVEPGTPAQPGDAAALVKPVDANAVDAVDGATPAKPALAR</sequence>
<keyword evidence="4 6" id="KW-0998">Cell outer membrane</keyword>
<keyword evidence="8" id="KW-1185">Reference proteome</keyword>
<accession>A0ABX1TY90</accession>
<organism evidence="7 8">
    <name type="scientific">Candidatus Accumulibacter phosphatis</name>
    <dbReference type="NCBI Taxonomy" id="327160"/>
    <lineage>
        <taxon>Bacteria</taxon>
        <taxon>Pseudomonadati</taxon>
        <taxon>Pseudomonadota</taxon>
        <taxon>Betaproteobacteria</taxon>
        <taxon>Candidatus Accumulibacter</taxon>
    </lineage>
</organism>
<dbReference type="HAMAP" id="MF_01186">
    <property type="entry name" value="LPS_assembly_LptE"/>
    <property type="match status" value="1"/>
</dbReference>
<comment type="subunit">
    <text evidence="6">Component of the lipopolysaccharide transport and assembly complex. Interacts with LptD.</text>
</comment>
<proteinExistence type="inferred from homology"/>
<keyword evidence="2 6" id="KW-0472">Membrane</keyword>
<evidence type="ECO:0000256" key="1">
    <source>
        <dbReference type="ARBA" id="ARBA00022729"/>
    </source>
</evidence>
<dbReference type="PANTHER" id="PTHR38098:SF1">
    <property type="entry name" value="LPS-ASSEMBLY LIPOPROTEIN LPTE"/>
    <property type="match status" value="1"/>
</dbReference>
<evidence type="ECO:0000256" key="4">
    <source>
        <dbReference type="ARBA" id="ARBA00023237"/>
    </source>
</evidence>
<keyword evidence="1" id="KW-0732">Signal</keyword>
<evidence type="ECO:0000256" key="2">
    <source>
        <dbReference type="ARBA" id="ARBA00023136"/>
    </source>
</evidence>
<keyword evidence="3" id="KW-0564">Palmitate</keyword>
<dbReference type="InterPro" id="IPR007485">
    <property type="entry name" value="LPS_assembly_LptE"/>
</dbReference>
<dbReference type="Proteomes" id="UP000749010">
    <property type="component" value="Unassembled WGS sequence"/>
</dbReference>
<comment type="function">
    <text evidence="6">Together with LptD, is involved in the assembly of lipopolysaccharide (LPS) at the surface of the outer membrane. Required for the proper assembly of LptD. Binds LPS and may serve as the LPS recognition site at the outer membrane.</text>
</comment>
<dbReference type="PANTHER" id="PTHR38098">
    <property type="entry name" value="LPS-ASSEMBLY LIPOPROTEIN LPTE"/>
    <property type="match status" value="1"/>
</dbReference>
<comment type="caution">
    <text evidence="7">The sequence shown here is derived from an EMBL/GenBank/DDBJ whole genome shotgun (WGS) entry which is preliminary data.</text>
</comment>
<gene>
    <name evidence="6" type="primary">lptE</name>
    <name evidence="7" type="ORF">E4Q23_16245</name>
</gene>
<comment type="similarity">
    <text evidence="6">Belongs to the LptE lipoprotein family.</text>
</comment>
<keyword evidence="5" id="KW-0449">Lipoprotein</keyword>
<protein>
    <recommendedName>
        <fullName evidence="6">LPS-assembly lipoprotein LptE</fullName>
    </recommendedName>
</protein>
<dbReference type="Gene3D" id="3.30.160.150">
    <property type="entry name" value="Lipoprotein like domain"/>
    <property type="match status" value="1"/>
</dbReference>
<evidence type="ECO:0000256" key="5">
    <source>
        <dbReference type="ARBA" id="ARBA00023288"/>
    </source>
</evidence>
<evidence type="ECO:0000256" key="6">
    <source>
        <dbReference type="HAMAP-Rule" id="MF_01186"/>
    </source>
</evidence>
<evidence type="ECO:0000256" key="3">
    <source>
        <dbReference type="ARBA" id="ARBA00023139"/>
    </source>
</evidence>
<dbReference type="EMBL" id="SPMY01000047">
    <property type="protein sequence ID" value="NMQ29175.1"/>
    <property type="molecule type" value="Genomic_DNA"/>
</dbReference>
<evidence type="ECO:0000313" key="7">
    <source>
        <dbReference type="EMBL" id="NMQ29175.1"/>
    </source>
</evidence>
<evidence type="ECO:0000313" key="8">
    <source>
        <dbReference type="Proteomes" id="UP000749010"/>
    </source>
</evidence>
<reference evidence="7 8" key="1">
    <citation type="submission" date="2019-03" db="EMBL/GenBank/DDBJ databases">
        <title>Metabolic reconstructions from genomes of highly enriched 'Candidatus Accumulibacter' and 'Candidatus Competibacter' bioreactor populations.</title>
        <authorList>
            <person name="Annavajhala M.K."/>
            <person name="Welles L."/>
            <person name="Abbas B."/>
            <person name="Sorokin D."/>
            <person name="Park H."/>
            <person name="Van Loosdrecht M."/>
            <person name="Chandran K."/>
        </authorList>
    </citation>
    <scope>NUCLEOTIDE SEQUENCE [LARGE SCALE GENOMIC DNA]</scope>
    <source>
        <strain evidence="7 8">SBR_S</strain>
    </source>
</reference>
<dbReference type="Pfam" id="PF04390">
    <property type="entry name" value="LptE"/>
    <property type="match status" value="1"/>
</dbReference>